<dbReference type="InterPro" id="IPR000182">
    <property type="entry name" value="GNAT_dom"/>
</dbReference>
<accession>A0A418YFC7</accession>
<dbReference type="InterPro" id="IPR051531">
    <property type="entry name" value="N-acetyltransferase"/>
</dbReference>
<reference evidence="5 6" key="1">
    <citation type="submission" date="2018-09" db="EMBL/GenBank/DDBJ databases">
        <authorList>
            <person name="Wang F."/>
        </authorList>
    </citation>
    <scope>NUCLEOTIDE SEQUENCE [LARGE SCALE GENOMIC DNA]</scope>
    <source>
        <strain evidence="5 6">PLHSC7-2</strain>
    </source>
</reference>
<protein>
    <submittedName>
        <fullName evidence="5">GNAT family N-acetyltransferase</fullName>
    </submittedName>
</protein>
<dbReference type="PANTHER" id="PTHR43792">
    <property type="entry name" value="GNAT FAMILY, PUTATIVE (AFU_ORTHOLOGUE AFUA_3G00765)-RELATED-RELATED"/>
    <property type="match status" value="1"/>
</dbReference>
<keyword evidence="1 5" id="KW-0808">Transferase</keyword>
<evidence type="ECO:0000256" key="3">
    <source>
        <dbReference type="ARBA" id="ARBA00038502"/>
    </source>
</evidence>
<dbReference type="PROSITE" id="PS51186">
    <property type="entry name" value="GNAT"/>
    <property type="match status" value="1"/>
</dbReference>
<dbReference type="PANTHER" id="PTHR43792:SF8">
    <property type="entry name" value="[RIBOSOMAL PROTEIN US5]-ALANINE N-ACETYLTRANSFERASE"/>
    <property type="match status" value="1"/>
</dbReference>
<gene>
    <name evidence="5" type="ORF">D1Z90_09450</name>
</gene>
<dbReference type="SUPFAM" id="SSF55729">
    <property type="entry name" value="Acyl-CoA N-acyltransferases (Nat)"/>
    <property type="match status" value="1"/>
</dbReference>
<dbReference type="Gene3D" id="3.40.630.30">
    <property type="match status" value="1"/>
</dbReference>
<evidence type="ECO:0000259" key="4">
    <source>
        <dbReference type="PROSITE" id="PS51186"/>
    </source>
</evidence>
<dbReference type="AlphaFoldDB" id="A0A418YFC7"/>
<evidence type="ECO:0000313" key="6">
    <source>
        <dbReference type="Proteomes" id="UP000283255"/>
    </source>
</evidence>
<dbReference type="OrthoDB" id="9801669at2"/>
<keyword evidence="2" id="KW-0012">Acyltransferase</keyword>
<dbReference type="Pfam" id="PF13302">
    <property type="entry name" value="Acetyltransf_3"/>
    <property type="match status" value="1"/>
</dbReference>
<evidence type="ECO:0000256" key="2">
    <source>
        <dbReference type="ARBA" id="ARBA00023315"/>
    </source>
</evidence>
<comment type="similarity">
    <text evidence="3">Belongs to the acetyltransferase family. RimJ subfamily.</text>
</comment>
<feature type="domain" description="N-acetyltransferase" evidence="4">
    <location>
        <begin position="23"/>
        <end position="179"/>
    </location>
</feature>
<keyword evidence="6" id="KW-1185">Reference proteome</keyword>
<dbReference type="Proteomes" id="UP000283255">
    <property type="component" value="Unassembled WGS sequence"/>
</dbReference>
<dbReference type="GO" id="GO:0005737">
    <property type="term" value="C:cytoplasm"/>
    <property type="evidence" value="ECO:0007669"/>
    <property type="project" value="TreeGrafter"/>
</dbReference>
<dbReference type="GO" id="GO:0008999">
    <property type="term" value="F:protein-N-terminal-alanine acetyltransferase activity"/>
    <property type="evidence" value="ECO:0007669"/>
    <property type="project" value="TreeGrafter"/>
</dbReference>
<organism evidence="5 6">
    <name type="scientific">Motilimonas pumila</name>
    <dbReference type="NCBI Taxonomy" id="2303987"/>
    <lineage>
        <taxon>Bacteria</taxon>
        <taxon>Pseudomonadati</taxon>
        <taxon>Pseudomonadota</taxon>
        <taxon>Gammaproteobacteria</taxon>
        <taxon>Alteromonadales</taxon>
        <taxon>Alteromonadales genera incertae sedis</taxon>
        <taxon>Motilimonas</taxon>
    </lineage>
</organism>
<sequence>MPVLSHPDCIITVLGPEHAQQALDYQLNNRHHLAQWEPQRSSAYYQLATWQTLLQQQQHLCASQQAFHFSALDKGSGKMVASINFSHIIRGVFQSCHLGYSIDQGHQGQGLMSSLCQTTLAFMFEQQDLHRIMASHVTENTRSKQLLLKLGFEAEGFARDYLKVAGQWRDHYLYSLLNPAH</sequence>
<proteinExistence type="inferred from homology"/>
<evidence type="ECO:0000256" key="1">
    <source>
        <dbReference type="ARBA" id="ARBA00022679"/>
    </source>
</evidence>
<dbReference type="InterPro" id="IPR016181">
    <property type="entry name" value="Acyl_CoA_acyltransferase"/>
</dbReference>
<name>A0A418YFC7_9GAMM</name>
<comment type="caution">
    <text evidence="5">The sequence shown here is derived from an EMBL/GenBank/DDBJ whole genome shotgun (WGS) entry which is preliminary data.</text>
</comment>
<evidence type="ECO:0000313" key="5">
    <source>
        <dbReference type="EMBL" id="RJG47971.1"/>
    </source>
</evidence>
<dbReference type="EMBL" id="QZCH01000010">
    <property type="protein sequence ID" value="RJG47971.1"/>
    <property type="molecule type" value="Genomic_DNA"/>
</dbReference>
<reference evidence="5 6" key="2">
    <citation type="submission" date="2019-01" db="EMBL/GenBank/DDBJ databases">
        <title>Motilimonas pumilus sp. nov., isolated from the gut of sea cucumber (Apostichopus japonicus).</title>
        <authorList>
            <person name="Wang F.-Q."/>
            <person name="Ren L.-H."/>
            <person name="Lin Y.-W."/>
            <person name="Sun G.-H."/>
            <person name="Du Z.-J."/>
            <person name="Zhao J.-X."/>
            <person name="Liu X.-J."/>
            <person name="Liu L.-J."/>
        </authorList>
    </citation>
    <scope>NUCLEOTIDE SEQUENCE [LARGE SCALE GENOMIC DNA]</scope>
    <source>
        <strain evidence="5 6">PLHSC7-2</strain>
    </source>
</reference>